<dbReference type="RefSeq" id="WP_119771448.1">
    <property type="nucleotide sequence ID" value="NZ_QYUO01000002.1"/>
</dbReference>
<comment type="caution">
    <text evidence="6">The sequence shown here is derived from an EMBL/GenBank/DDBJ whole genome shotgun (WGS) entry which is preliminary data.</text>
</comment>
<dbReference type="InterPro" id="IPR036390">
    <property type="entry name" value="WH_DNA-bd_sf"/>
</dbReference>
<dbReference type="PROSITE" id="PS51077">
    <property type="entry name" value="HTH_ICLR"/>
    <property type="match status" value="1"/>
</dbReference>
<dbReference type="PANTHER" id="PTHR30136">
    <property type="entry name" value="HELIX-TURN-HELIX TRANSCRIPTIONAL REGULATOR, ICLR FAMILY"/>
    <property type="match status" value="1"/>
</dbReference>
<accession>A0A3A3FS44</accession>
<keyword evidence="2" id="KW-0238">DNA-binding</keyword>
<sequence>MRTTAHHPDPSFATTLAHGLGLLQCFRVGSPMLSNKELAERTGLSKATISRLTYTLLARGLLTYDAHLRRYQLGPTALSLGYPLLASLRVRQIARPLMKELADYANGSVSLGIRDRINMVYIETSRGHEAAAFRPDIGASLPIMDSAIGRAWLAQAVAIDCERVLAEIRAQRPAEHTRNVQIVERARKDLAEKGYCVSHGEWQQDVHAIAVPMHTPVDGEILVFNCGVLTSRLKSKTIEDKLGKRLIDMVKQVDAAVFPRHL</sequence>
<evidence type="ECO:0000256" key="1">
    <source>
        <dbReference type="ARBA" id="ARBA00023015"/>
    </source>
</evidence>
<dbReference type="PANTHER" id="PTHR30136:SF33">
    <property type="entry name" value="TRANSCRIPTIONAL REGULATORY PROTEIN"/>
    <property type="match status" value="1"/>
</dbReference>
<dbReference type="InterPro" id="IPR050707">
    <property type="entry name" value="HTH_MetabolicPath_Reg"/>
</dbReference>
<gene>
    <name evidence="6" type="ORF">D3871_19275</name>
</gene>
<protein>
    <submittedName>
        <fullName evidence="6">IclR family transcriptional regulator</fullName>
    </submittedName>
</protein>
<reference evidence="7" key="1">
    <citation type="submission" date="2018-09" db="EMBL/GenBank/DDBJ databases">
        <authorList>
            <person name="Zhu H."/>
        </authorList>
    </citation>
    <scope>NUCLEOTIDE SEQUENCE [LARGE SCALE GENOMIC DNA]</scope>
    <source>
        <strain evidence="7">K1R23-30</strain>
    </source>
</reference>
<evidence type="ECO:0000259" key="5">
    <source>
        <dbReference type="PROSITE" id="PS51078"/>
    </source>
</evidence>
<keyword evidence="3" id="KW-0804">Transcription</keyword>
<dbReference type="EMBL" id="QYUO01000002">
    <property type="protein sequence ID" value="RJF96302.1"/>
    <property type="molecule type" value="Genomic_DNA"/>
</dbReference>
<dbReference type="InterPro" id="IPR014757">
    <property type="entry name" value="Tscrpt_reg_IclR_C"/>
</dbReference>
<evidence type="ECO:0000259" key="4">
    <source>
        <dbReference type="PROSITE" id="PS51077"/>
    </source>
</evidence>
<evidence type="ECO:0000313" key="6">
    <source>
        <dbReference type="EMBL" id="RJF96302.1"/>
    </source>
</evidence>
<dbReference type="Proteomes" id="UP000265955">
    <property type="component" value="Unassembled WGS sequence"/>
</dbReference>
<dbReference type="InterPro" id="IPR029016">
    <property type="entry name" value="GAF-like_dom_sf"/>
</dbReference>
<organism evidence="6 7">
    <name type="scientific">Noviherbaspirillum saxi</name>
    <dbReference type="NCBI Taxonomy" id="2320863"/>
    <lineage>
        <taxon>Bacteria</taxon>
        <taxon>Pseudomonadati</taxon>
        <taxon>Pseudomonadota</taxon>
        <taxon>Betaproteobacteria</taxon>
        <taxon>Burkholderiales</taxon>
        <taxon>Oxalobacteraceae</taxon>
        <taxon>Noviherbaspirillum</taxon>
    </lineage>
</organism>
<dbReference type="GO" id="GO:0003700">
    <property type="term" value="F:DNA-binding transcription factor activity"/>
    <property type="evidence" value="ECO:0007669"/>
    <property type="project" value="TreeGrafter"/>
</dbReference>
<feature type="domain" description="HTH iclR-type" evidence="4">
    <location>
        <begin position="13"/>
        <end position="75"/>
    </location>
</feature>
<dbReference type="InterPro" id="IPR005471">
    <property type="entry name" value="Tscrpt_reg_IclR_N"/>
</dbReference>
<dbReference type="SUPFAM" id="SSF55781">
    <property type="entry name" value="GAF domain-like"/>
    <property type="match status" value="1"/>
</dbReference>
<dbReference type="GO" id="GO:0045892">
    <property type="term" value="P:negative regulation of DNA-templated transcription"/>
    <property type="evidence" value="ECO:0007669"/>
    <property type="project" value="TreeGrafter"/>
</dbReference>
<keyword evidence="1" id="KW-0805">Transcription regulation</keyword>
<dbReference type="SMART" id="SM00346">
    <property type="entry name" value="HTH_ICLR"/>
    <property type="match status" value="1"/>
</dbReference>
<dbReference type="PROSITE" id="PS51078">
    <property type="entry name" value="ICLR_ED"/>
    <property type="match status" value="1"/>
</dbReference>
<dbReference type="Gene3D" id="3.30.450.40">
    <property type="match status" value="1"/>
</dbReference>
<evidence type="ECO:0000256" key="2">
    <source>
        <dbReference type="ARBA" id="ARBA00023125"/>
    </source>
</evidence>
<evidence type="ECO:0000256" key="3">
    <source>
        <dbReference type="ARBA" id="ARBA00023163"/>
    </source>
</evidence>
<evidence type="ECO:0000313" key="7">
    <source>
        <dbReference type="Proteomes" id="UP000265955"/>
    </source>
</evidence>
<proteinExistence type="predicted"/>
<dbReference type="Pfam" id="PF01614">
    <property type="entry name" value="IclR_C"/>
    <property type="match status" value="1"/>
</dbReference>
<feature type="domain" description="IclR-ED" evidence="5">
    <location>
        <begin position="76"/>
        <end position="259"/>
    </location>
</feature>
<dbReference type="SUPFAM" id="SSF46785">
    <property type="entry name" value="Winged helix' DNA-binding domain"/>
    <property type="match status" value="1"/>
</dbReference>
<dbReference type="OrthoDB" id="8716667at2"/>
<dbReference type="AlphaFoldDB" id="A0A3A3FS44"/>
<dbReference type="Pfam" id="PF09339">
    <property type="entry name" value="HTH_IclR"/>
    <property type="match status" value="1"/>
</dbReference>
<name>A0A3A3FS44_9BURK</name>
<keyword evidence="7" id="KW-1185">Reference proteome</keyword>
<dbReference type="GO" id="GO:0003677">
    <property type="term" value="F:DNA binding"/>
    <property type="evidence" value="ECO:0007669"/>
    <property type="project" value="UniProtKB-KW"/>
</dbReference>
<dbReference type="Gene3D" id="1.10.10.10">
    <property type="entry name" value="Winged helix-like DNA-binding domain superfamily/Winged helix DNA-binding domain"/>
    <property type="match status" value="1"/>
</dbReference>
<dbReference type="InterPro" id="IPR036388">
    <property type="entry name" value="WH-like_DNA-bd_sf"/>
</dbReference>